<feature type="region of interest" description="Disordered" evidence="1">
    <location>
        <begin position="1"/>
        <end position="23"/>
    </location>
</feature>
<dbReference type="EMBL" id="BOPZ01000038">
    <property type="protein sequence ID" value="GIM30460.1"/>
    <property type="molecule type" value="Genomic_DNA"/>
</dbReference>
<sequence length="70" mass="8229">MGERSHVDTSKLEKVPSGHPFEYKDVVQDNYPTEEHTEDGKRFKEEVLNKTYSNVFIDKDTGSHLLYRKK</sequence>
<keyword evidence="3" id="KW-1185">Reference proteome</keyword>
<evidence type="ECO:0000313" key="2">
    <source>
        <dbReference type="EMBL" id="GIM30460.1"/>
    </source>
</evidence>
<evidence type="ECO:0000313" key="3">
    <source>
        <dbReference type="Proteomes" id="UP000679179"/>
    </source>
</evidence>
<comment type="caution">
    <text evidence="2">The sequence shown here is derived from an EMBL/GenBank/DDBJ whole genome shotgun (WGS) entry which is preliminary data.</text>
</comment>
<proteinExistence type="predicted"/>
<evidence type="ECO:0000256" key="1">
    <source>
        <dbReference type="SAM" id="MobiDB-lite"/>
    </source>
</evidence>
<gene>
    <name evidence="2" type="ORF">CPJCM30710_31260</name>
</gene>
<reference evidence="2" key="1">
    <citation type="submission" date="2021-03" db="EMBL/GenBank/DDBJ databases">
        <title>Taxonomic study of Clostridium polyendosporum from meadow-gley soil under rice.</title>
        <authorList>
            <person name="Kobayashi H."/>
            <person name="Tanizawa Y."/>
            <person name="Yagura M."/>
        </authorList>
    </citation>
    <scope>NUCLEOTIDE SEQUENCE</scope>
    <source>
        <strain evidence="2">JCM 30710</strain>
    </source>
</reference>
<accession>A0A919S3A2</accession>
<dbReference type="RefSeq" id="WP_212905128.1">
    <property type="nucleotide sequence ID" value="NZ_BOPZ01000038.1"/>
</dbReference>
<name>A0A919S3A2_9CLOT</name>
<dbReference type="Proteomes" id="UP000679179">
    <property type="component" value="Unassembled WGS sequence"/>
</dbReference>
<organism evidence="2 3">
    <name type="scientific">Clostridium polyendosporum</name>
    <dbReference type="NCBI Taxonomy" id="69208"/>
    <lineage>
        <taxon>Bacteria</taxon>
        <taxon>Bacillati</taxon>
        <taxon>Bacillota</taxon>
        <taxon>Clostridia</taxon>
        <taxon>Eubacteriales</taxon>
        <taxon>Clostridiaceae</taxon>
        <taxon>Clostridium</taxon>
    </lineage>
</organism>
<protein>
    <submittedName>
        <fullName evidence="2">Uncharacterized protein</fullName>
    </submittedName>
</protein>
<dbReference type="AlphaFoldDB" id="A0A919S3A2"/>